<proteinExistence type="predicted"/>
<organism evidence="1 2">
    <name type="scientific">Prevotella intermedia</name>
    <dbReference type="NCBI Taxonomy" id="28131"/>
    <lineage>
        <taxon>Bacteria</taxon>
        <taxon>Pseudomonadati</taxon>
        <taxon>Bacteroidota</taxon>
        <taxon>Bacteroidia</taxon>
        <taxon>Bacteroidales</taxon>
        <taxon>Prevotellaceae</taxon>
        <taxon>Prevotella</taxon>
    </lineage>
</organism>
<comment type="caution">
    <text evidence="1">The sequence shown here is derived from an EMBL/GenBank/DDBJ whole genome shotgun (WGS) entry which is preliminary data.</text>
</comment>
<sequence length="166" mass="19111">MDMNEDLMKASYQEATYQRKAGTSSSYYWRSGSRILPNRASITMKNEVTKVARISRNLLHPVVGRFLGQFTRKEESPLKQNKPFHVRTQIWQDECYPQFIGYGTTGISDAEGRVTDKSDTGHLLMFYSEDADWQSIRIFIFAGMGKNPEYRDSAMRYASKLINGVE</sequence>
<gene>
    <name evidence="1" type="ORF">CLI71_08490</name>
</gene>
<name>A0A2A6ED65_PREIN</name>
<protein>
    <submittedName>
        <fullName evidence="1">Uncharacterized protein</fullName>
    </submittedName>
</protein>
<evidence type="ECO:0000313" key="2">
    <source>
        <dbReference type="Proteomes" id="UP000219058"/>
    </source>
</evidence>
<reference evidence="1 2" key="1">
    <citation type="submission" date="2017-09" db="EMBL/GenBank/DDBJ databases">
        <title>Phase variable restriction modification systems are present in the genome sequences of periodontal pathogens Prevotella intermedia, Tannerella forsythia and Porphyromonas gingivalis.</title>
        <authorList>
            <person name="Haigh R.D."/>
            <person name="Crawford L."/>
            <person name="Ralph J."/>
            <person name="Wanford J."/>
            <person name="Vartoukian S.R."/>
            <person name="Hijazib K."/>
            <person name="Wade W."/>
            <person name="Oggioni M.R."/>
        </authorList>
    </citation>
    <scope>NUCLEOTIDE SEQUENCE [LARGE SCALE GENOMIC DNA]</scope>
    <source>
        <strain evidence="1 2">WW2834</strain>
    </source>
</reference>
<dbReference type="AlphaFoldDB" id="A0A2A6ED65"/>
<accession>A0A2A6ED65</accession>
<dbReference type="EMBL" id="NSLY01000023">
    <property type="protein sequence ID" value="PDP59657.1"/>
    <property type="molecule type" value="Genomic_DNA"/>
</dbReference>
<dbReference type="Proteomes" id="UP000219058">
    <property type="component" value="Unassembled WGS sequence"/>
</dbReference>
<evidence type="ECO:0000313" key="1">
    <source>
        <dbReference type="EMBL" id="PDP59657.1"/>
    </source>
</evidence>